<proteinExistence type="predicted"/>
<dbReference type="EMBL" id="AEJC01000107">
    <property type="protein sequence ID" value="EKX67999.1"/>
    <property type="molecule type" value="Genomic_DNA"/>
</dbReference>
<evidence type="ECO:0000313" key="2">
    <source>
        <dbReference type="EMBL" id="EKX67999.1"/>
    </source>
</evidence>
<dbReference type="AlphaFoldDB" id="L1L5C7"/>
<comment type="caution">
    <text evidence="2">The sequence shown here is derived from an EMBL/GenBank/DDBJ whole genome shotgun (WGS) entry which is preliminary data.</text>
</comment>
<feature type="region of interest" description="Disordered" evidence="1">
    <location>
        <begin position="42"/>
        <end position="86"/>
    </location>
</feature>
<organism evidence="2 3">
    <name type="scientific">Streptomyces ipomoeae 91-03</name>
    <dbReference type="NCBI Taxonomy" id="698759"/>
    <lineage>
        <taxon>Bacteria</taxon>
        <taxon>Bacillati</taxon>
        <taxon>Actinomycetota</taxon>
        <taxon>Actinomycetes</taxon>
        <taxon>Kitasatosporales</taxon>
        <taxon>Streptomycetaceae</taxon>
        <taxon>Streptomyces</taxon>
    </lineage>
</organism>
<protein>
    <submittedName>
        <fullName evidence="2">Uncharacterized protein</fullName>
    </submittedName>
</protein>
<dbReference type="Proteomes" id="UP000010411">
    <property type="component" value="Unassembled WGS sequence"/>
</dbReference>
<evidence type="ECO:0000313" key="3">
    <source>
        <dbReference type="Proteomes" id="UP000010411"/>
    </source>
</evidence>
<name>L1L5C7_9ACTN</name>
<keyword evidence="3" id="KW-1185">Reference proteome</keyword>
<accession>L1L5C7</accession>
<sequence>MTTTRTALGTAVATLPAHRPTRLPRLIGRPLRRRRERVVVRRAGGAGSTGRAGRARRTRRAWRTRGTRGTRRTGGTRCPRRSCRRRPRAVAVRGALAPSGLPGLGVLALARRRGRGAPLTQQERREAEAAVRHQECVFPLVITASMSITASVTREWRTRVSVTRVLVRRAVDQVVHAVRPAVKSGGENYLLVGHEQSLHERPAHRPRSQARSSPAPCRRYLPATPPSHGGRPVCRYRC</sequence>
<feature type="compositionally biased region" description="Basic residues" evidence="1">
    <location>
        <begin position="53"/>
        <end position="71"/>
    </location>
</feature>
<reference evidence="2 3" key="1">
    <citation type="submission" date="2012-11" db="EMBL/GenBank/DDBJ databases">
        <authorList>
            <person name="Huguet-Tapia J.C."/>
            <person name="Durkin A.S."/>
            <person name="Pettis G.S."/>
            <person name="Badger J.H."/>
        </authorList>
    </citation>
    <scope>NUCLEOTIDE SEQUENCE [LARGE SCALE GENOMIC DNA]</scope>
    <source>
        <strain evidence="2 3">91-03</strain>
    </source>
</reference>
<dbReference type="PATRIC" id="fig|698759.3.peg.1439"/>
<evidence type="ECO:0000256" key="1">
    <source>
        <dbReference type="SAM" id="MobiDB-lite"/>
    </source>
</evidence>
<feature type="region of interest" description="Disordered" evidence="1">
    <location>
        <begin position="197"/>
        <end position="231"/>
    </location>
</feature>
<gene>
    <name evidence="2" type="ORF">STRIP9103_06156</name>
</gene>